<protein>
    <recommendedName>
        <fullName evidence="10">UDP-2,3-diacylglucosamine hydrolase</fullName>
        <ecNumber evidence="10">3.6.1.54</ecNumber>
    </recommendedName>
    <alternativeName>
        <fullName evidence="10">UDP-2,3-diacylglucosamine diphosphatase</fullName>
    </alternativeName>
</protein>
<dbReference type="Gene3D" id="3.60.21.10">
    <property type="match status" value="1"/>
</dbReference>
<accession>A0ABV1RL97</accession>
<evidence type="ECO:0000313" key="13">
    <source>
        <dbReference type="Proteomes" id="UP001467690"/>
    </source>
</evidence>
<gene>
    <name evidence="10" type="primary">lpxH</name>
    <name evidence="12" type="ORF">ABS311_17705</name>
</gene>
<keyword evidence="5 10" id="KW-0479">Metal-binding</keyword>
<dbReference type="GO" id="GO:0016787">
    <property type="term" value="F:hydrolase activity"/>
    <property type="evidence" value="ECO:0007669"/>
    <property type="project" value="UniProtKB-KW"/>
</dbReference>
<evidence type="ECO:0000256" key="2">
    <source>
        <dbReference type="ARBA" id="ARBA00022516"/>
    </source>
</evidence>
<feature type="binding site" evidence="10">
    <location>
        <position position="165"/>
    </location>
    <ligand>
        <name>substrate</name>
    </ligand>
</feature>
<feature type="domain" description="Calcineurin-like phosphoesterase" evidence="11">
    <location>
        <begin position="1"/>
        <end position="200"/>
    </location>
</feature>
<dbReference type="NCBIfam" id="TIGR01854">
    <property type="entry name" value="lipid_A_lpxH"/>
    <property type="match status" value="1"/>
</dbReference>
<dbReference type="EC" id="3.6.1.54" evidence="10"/>
<evidence type="ECO:0000256" key="8">
    <source>
        <dbReference type="ARBA" id="ARBA00023136"/>
    </source>
</evidence>
<keyword evidence="13" id="KW-1185">Reference proteome</keyword>
<keyword evidence="9 10" id="KW-0464">Manganese</keyword>
<dbReference type="InterPro" id="IPR029052">
    <property type="entry name" value="Metallo-depent_PP-like"/>
</dbReference>
<evidence type="ECO:0000256" key="9">
    <source>
        <dbReference type="ARBA" id="ARBA00023211"/>
    </source>
</evidence>
<feature type="binding site" evidence="10">
    <location>
        <position position="41"/>
    </location>
    <ligand>
        <name>Mn(2+)</name>
        <dbReference type="ChEBI" id="CHEBI:29035"/>
        <label>2</label>
    </ligand>
</feature>
<comment type="pathway">
    <text evidence="10">Glycolipid biosynthesis; lipid IV(A) biosynthesis; lipid IV(A) from (3R)-3-hydroxytetradecanoyl-[acyl-carrier-protein] and UDP-N-acetyl-alpha-D-glucosamine: step 4/6.</text>
</comment>
<evidence type="ECO:0000256" key="5">
    <source>
        <dbReference type="ARBA" id="ARBA00022723"/>
    </source>
</evidence>
<feature type="binding site" evidence="10">
    <location>
        <position position="79"/>
    </location>
    <ligand>
        <name>Mn(2+)</name>
        <dbReference type="ChEBI" id="CHEBI:29035"/>
        <label>2</label>
    </ligand>
</feature>
<comment type="caution">
    <text evidence="10">Lacks conserved residue(s) required for the propagation of feature annotation.</text>
</comment>
<name>A0ABV1RL97_9ALTE</name>
<feature type="binding site" evidence="10">
    <location>
        <begin position="79"/>
        <end position="80"/>
    </location>
    <ligand>
        <name>substrate</name>
    </ligand>
</feature>
<comment type="cofactor">
    <cofactor evidence="10">
        <name>Mn(2+)</name>
        <dbReference type="ChEBI" id="CHEBI:29035"/>
    </cofactor>
    <text evidence="10">Binds 2 Mn(2+) ions per subunit in a binuclear metal center.</text>
</comment>
<dbReference type="RefSeq" id="WP_350402762.1">
    <property type="nucleotide sequence ID" value="NZ_JBELOE010000265.1"/>
</dbReference>
<keyword evidence="7 10" id="KW-0443">Lipid metabolism</keyword>
<reference evidence="12 13" key="1">
    <citation type="submission" date="2024-06" db="EMBL/GenBank/DDBJ databases">
        <authorList>
            <person name="Chen R.Y."/>
        </authorList>
    </citation>
    <scope>NUCLEOTIDE SEQUENCE [LARGE SCALE GENOMIC DNA]</scope>
    <source>
        <strain evidence="12 13">D2</strain>
    </source>
</reference>
<keyword evidence="2 10" id="KW-0444">Lipid biosynthesis</keyword>
<evidence type="ECO:0000256" key="4">
    <source>
        <dbReference type="ARBA" id="ARBA00022556"/>
    </source>
</evidence>
<feature type="binding site" evidence="10">
    <location>
        <position position="198"/>
    </location>
    <ligand>
        <name>Mn(2+)</name>
        <dbReference type="ChEBI" id="CHEBI:29035"/>
        <label>1</label>
    </ligand>
</feature>
<feature type="binding site" evidence="10">
    <location>
        <position position="196"/>
    </location>
    <ligand>
        <name>Mn(2+)</name>
        <dbReference type="ChEBI" id="CHEBI:29035"/>
        <label>2</label>
    </ligand>
</feature>
<feature type="binding site" evidence="10">
    <location>
        <position position="160"/>
    </location>
    <ligand>
        <name>substrate</name>
    </ligand>
</feature>
<feature type="binding site" evidence="10">
    <location>
        <position position="10"/>
    </location>
    <ligand>
        <name>Mn(2+)</name>
        <dbReference type="ChEBI" id="CHEBI:29035"/>
        <label>1</label>
    </ligand>
</feature>
<feature type="binding site" evidence="10">
    <location>
        <position position="8"/>
    </location>
    <ligand>
        <name>Mn(2+)</name>
        <dbReference type="ChEBI" id="CHEBI:29035"/>
        <label>1</label>
    </ligand>
</feature>
<dbReference type="PANTHER" id="PTHR34990">
    <property type="entry name" value="UDP-2,3-DIACYLGLUCOSAMINE HYDROLASE-RELATED"/>
    <property type="match status" value="1"/>
</dbReference>
<feature type="binding site" evidence="10">
    <location>
        <position position="196"/>
    </location>
    <ligand>
        <name>substrate</name>
    </ligand>
</feature>
<evidence type="ECO:0000259" key="11">
    <source>
        <dbReference type="Pfam" id="PF00149"/>
    </source>
</evidence>
<evidence type="ECO:0000256" key="6">
    <source>
        <dbReference type="ARBA" id="ARBA00022801"/>
    </source>
</evidence>
<evidence type="ECO:0000256" key="10">
    <source>
        <dbReference type="HAMAP-Rule" id="MF_00575"/>
    </source>
</evidence>
<dbReference type="InterPro" id="IPR010138">
    <property type="entry name" value="UDP-diacylglucosamine_Hdrlase"/>
</dbReference>
<feature type="binding site" evidence="10">
    <location>
        <position position="114"/>
    </location>
    <ligand>
        <name>Mn(2+)</name>
        <dbReference type="ChEBI" id="CHEBI:29035"/>
        <label>2</label>
    </ligand>
</feature>
<dbReference type="InterPro" id="IPR004843">
    <property type="entry name" value="Calcineurin-like_PHP"/>
</dbReference>
<comment type="subcellular location">
    <subcellularLocation>
        <location evidence="10">Cell inner membrane</location>
        <topology evidence="10">Peripheral membrane protein</topology>
        <orientation evidence="10">Cytoplasmic side</orientation>
    </subcellularLocation>
</comment>
<keyword evidence="6 10" id="KW-0378">Hydrolase</keyword>
<dbReference type="SUPFAM" id="SSF56300">
    <property type="entry name" value="Metallo-dependent phosphatases"/>
    <property type="match status" value="1"/>
</dbReference>
<keyword evidence="4 10" id="KW-0441">Lipid A biosynthesis</keyword>
<dbReference type="Proteomes" id="UP001467690">
    <property type="component" value="Unassembled WGS sequence"/>
</dbReference>
<evidence type="ECO:0000256" key="1">
    <source>
        <dbReference type="ARBA" id="ARBA00022475"/>
    </source>
</evidence>
<evidence type="ECO:0000256" key="3">
    <source>
        <dbReference type="ARBA" id="ARBA00022519"/>
    </source>
</evidence>
<comment type="similarity">
    <text evidence="10">Belongs to the LpxH family.</text>
</comment>
<comment type="caution">
    <text evidence="12">The sequence shown here is derived from an EMBL/GenBank/DDBJ whole genome shotgun (WGS) entry which is preliminary data.</text>
</comment>
<proteinExistence type="inferred from homology"/>
<evidence type="ECO:0000313" key="12">
    <source>
        <dbReference type="EMBL" id="MER2493719.1"/>
    </source>
</evidence>
<dbReference type="HAMAP" id="MF_00575">
    <property type="entry name" value="LpxH"/>
    <property type="match status" value="1"/>
</dbReference>
<feature type="binding site" evidence="10">
    <location>
        <position position="41"/>
    </location>
    <ligand>
        <name>Mn(2+)</name>
        <dbReference type="ChEBI" id="CHEBI:29035"/>
        <label>1</label>
    </ligand>
</feature>
<comment type="function">
    <text evidence="10">Hydrolyzes the pyrophosphate bond of UDP-2,3-diacylglucosamine to yield 2,3-diacylglucosamine 1-phosphate (lipid X) and UMP by catalyzing the attack of water at the alpha-P atom. Involved in the biosynthesis of lipid A, a phosphorylated glycolipid that anchors the lipopolysaccharide to the outer membrane of the cell.</text>
</comment>
<evidence type="ECO:0000256" key="7">
    <source>
        <dbReference type="ARBA" id="ARBA00023098"/>
    </source>
</evidence>
<keyword evidence="3 10" id="KW-0997">Cell inner membrane</keyword>
<sequence>MSVYFISDLHLSQERPDMTGAFLRFCRNLPADSKALYILGDFLEYWVGDDEDAAWLEPIKHALLRTSQDICPVFFMHGNRDFLIGKKFARETGMQLLPEPSLIDLYGQRVLILHGDSLCTQDVSYQKYRKVVRNKIIQFLFLLLPLKTRHKIFGAGREKSKQKQKCISNMQILDVTPQAVSELMDNYQTDLLIHGHTHRPAIHQNARNACRGTRIVLGDWYTQGSILEVSEDGYMLTSMPL</sequence>
<dbReference type="CDD" id="cd07398">
    <property type="entry name" value="MPP_YbbF-LpxH"/>
    <property type="match status" value="1"/>
</dbReference>
<dbReference type="EMBL" id="JBELOE010000265">
    <property type="protein sequence ID" value="MER2493719.1"/>
    <property type="molecule type" value="Genomic_DNA"/>
</dbReference>
<dbReference type="PANTHER" id="PTHR34990:SF1">
    <property type="entry name" value="UDP-2,3-DIACYLGLUCOSAMINE HYDROLASE"/>
    <property type="match status" value="1"/>
</dbReference>
<dbReference type="NCBIfam" id="NF003743">
    <property type="entry name" value="PRK05340.1"/>
    <property type="match status" value="1"/>
</dbReference>
<comment type="catalytic activity">
    <reaction evidence="10">
        <text>UDP-2-N,3-O-bis[(3R)-3-hydroxytetradecanoyl]-alpha-D-glucosamine + H2O = 2-N,3-O-bis[(3R)-3-hydroxytetradecanoyl]-alpha-D-glucosaminyl 1-phosphate + UMP + 2 H(+)</text>
        <dbReference type="Rhea" id="RHEA:25213"/>
        <dbReference type="ChEBI" id="CHEBI:15377"/>
        <dbReference type="ChEBI" id="CHEBI:15378"/>
        <dbReference type="ChEBI" id="CHEBI:57865"/>
        <dbReference type="ChEBI" id="CHEBI:57957"/>
        <dbReference type="ChEBI" id="CHEBI:78847"/>
        <dbReference type="EC" id="3.6.1.54"/>
    </reaction>
</comment>
<organism evidence="12 13">
    <name type="scientific">Catenovulum sediminis</name>
    <dbReference type="NCBI Taxonomy" id="1740262"/>
    <lineage>
        <taxon>Bacteria</taxon>
        <taxon>Pseudomonadati</taxon>
        <taxon>Pseudomonadota</taxon>
        <taxon>Gammaproteobacteria</taxon>
        <taxon>Alteromonadales</taxon>
        <taxon>Alteromonadaceae</taxon>
        <taxon>Catenovulum</taxon>
    </lineage>
</organism>
<keyword evidence="8 10" id="KW-0472">Membrane</keyword>
<dbReference type="Pfam" id="PF00149">
    <property type="entry name" value="Metallophos"/>
    <property type="match status" value="1"/>
</dbReference>
<keyword evidence="1 10" id="KW-1003">Cell membrane</keyword>
<dbReference type="InterPro" id="IPR043461">
    <property type="entry name" value="LpxH-like"/>
</dbReference>
<feature type="binding site" evidence="10">
    <location>
        <position position="122"/>
    </location>
    <ligand>
        <name>substrate</name>
    </ligand>
</feature>